<dbReference type="PANTHER" id="PTHR44757:SF2">
    <property type="entry name" value="BIOFILM ARCHITECTURE MAINTENANCE PROTEIN MBAA"/>
    <property type="match status" value="1"/>
</dbReference>
<dbReference type="InterPro" id="IPR035919">
    <property type="entry name" value="EAL_sf"/>
</dbReference>
<evidence type="ECO:0000313" key="5">
    <source>
        <dbReference type="EMBL" id="MEH2554835.1"/>
    </source>
</evidence>
<dbReference type="SMART" id="SM00267">
    <property type="entry name" value="GGDEF"/>
    <property type="match status" value="1"/>
</dbReference>
<dbReference type="CDD" id="cd12915">
    <property type="entry name" value="PDC2_DGC_like"/>
    <property type="match status" value="1"/>
</dbReference>
<dbReference type="InterPro" id="IPR001633">
    <property type="entry name" value="EAL_dom"/>
</dbReference>
<dbReference type="InterPro" id="IPR000160">
    <property type="entry name" value="GGDEF_dom"/>
</dbReference>
<dbReference type="CDD" id="cd12914">
    <property type="entry name" value="PDC1_DGC_like"/>
    <property type="match status" value="1"/>
</dbReference>
<comment type="caution">
    <text evidence="5">The sequence shown here is derived from an EMBL/GenBank/DDBJ whole genome shotgun (WGS) entry which is preliminary data.</text>
</comment>
<protein>
    <submittedName>
        <fullName evidence="5">Diguanylate cyclase (GGDEF)-like protein</fullName>
    </submittedName>
</protein>
<dbReference type="Pfam" id="PF00563">
    <property type="entry name" value="EAL"/>
    <property type="match status" value="1"/>
</dbReference>
<dbReference type="PROSITE" id="PS50112">
    <property type="entry name" value="PAS"/>
    <property type="match status" value="1"/>
</dbReference>
<keyword evidence="1" id="KW-0812">Transmembrane</keyword>
<sequence>MLNNSSQDIVAESQPLFDGGMPWRIRLSAIQWLILSAAVLVIAIMLGTGYFAMQYRERALEVAERELNNSALLLSRHFDQQLSDLQHVHEDVVAGMQADGVDTSDEFEQRMSSLSAHEMLRSKLSALPHVGALNLWNAKGWLINSSEMWPVPDLSIADRQYFKEFTSGRPTSDVIVEPVVSKVTKNWTTLFARRIVGRNGEIIGFASRGVEPSHFDAFVGSLELNSGTAISMIHRNGTIIARYPKNDSLIGFNVAGTEAFQRALAVDGNISGRFTSARLSEEKVGAVKSLMHFPILIVATTKTETALADWRAQTRLQFFAAALAIVVVIGMVFLIERQLRQQHAAAQRKLSEKSQHLDTAINNMTQGLLLFDASGRLVICNRRYIDMFGLSADVVKPGCHLRDLIRHRQERGSFVGDVNAYCARFLDPNSSLVQDTVTSTPDGRTIRLIFKRSPDGGWATTLEDVTEGRRDQARIEHLAHYDALTNLPNRSLFQRHAEGLLLETEGREFAILYLDIDEFKRINDTLGHLIGDEFLKGVAERLRQSVGPEDFIARLGGDEFAILQHGIESGEDVHALVTRIYQALRTPFDCHGHQLSSDASIGIAIAPRDGSELFYLLKNADLAMYAAKAAGRRTYRFFDPAMEQQANHRRELEADLRAALAQGGFELHYQPQVDLGSDRVTGCEALLRWRHPVRGMVSPADFVPVAEETGLIEEIGQWVLRTACAEAAAWPADVRIAVNVSPIQFRSETLSLKVASVLSETGLDPRRLELEITEAVLIADDDAALATLNQLRALGVHIALDDFGTGYSSLQYLQRFPFDKIKIDRSFVKEVTRNSSSASIIRAVVSIAADRNMITTAEGVETLQQRETVQNLGCTQMQGFLFSAARPAQEIRALLASGRAGVEDAA</sequence>
<feature type="transmembrane region" description="Helical" evidence="1">
    <location>
        <begin position="316"/>
        <end position="335"/>
    </location>
</feature>
<dbReference type="InterPro" id="IPR043128">
    <property type="entry name" value="Rev_trsase/Diguanyl_cyclase"/>
</dbReference>
<dbReference type="InterPro" id="IPR000014">
    <property type="entry name" value="PAS"/>
</dbReference>
<evidence type="ECO:0000256" key="1">
    <source>
        <dbReference type="SAM" id="Phobius"/>
    </source>
</evidence>
<dbReference type="CDD" id="cd01949">
    <property type="entry name" value="GGDEF"/>
    <property type="match status" value="1"/>
</dbReference>
<feature type="domain" description="EAL" evidence="3">
    <location>
        <begin position="649"/>
        <end position="899"/>
    </location>
</feature>
<keyword evidence="1" id="KW-1133">Transmembrane helix</keyword>
<dbReference type="PANTHER" id="PTHR44757">
    <property type="entry name" value="DIGUANYLATE CYCLASE DGCP"/>
    <property type="match status" value="1"/>
</dbReference>
<dbReference type="Proteomes" id="UP001364224">
    <property type="component" value="Unassembled WGS sequence"/>
</dbReference>
<accession>A0ABU8B8G6</accession>
<keyword evidence="6" id="KW-1185">Reference proteome</keyword>
<evidence type="ECO:0000259" key="4">
    <source>
        <dbReference type="PROSITE" id="PS50887"/>
    </source>
</evidence>
<dbReference type="Gene3D" id="3.20.20.450">
    <property type="entry name" value="EAL domain"/>
    <property type="match status" value="1"/>
</dbReference>
<dbReference type="Gene3D" id="3.30.70.270">
    <property type="match status" value="1"/>
</dbReference>
<dbReference type="InterPro" id="IPR052155">
    <property type="entry name" value="Biofilm_reg_signaling"/>
</dbReference>
<dbReference type="EMBL" id="JAZHRV010000001">
    <property type="protein sequence ID" value="MEH2554835.1"/>
    <property type="molecule type" value="Genomic_DNA"/>
</dbReference>
<keyword evidence="1" id="KW-0472">Membrane</keyword>
<gene>
    <name evidence="5" type="ORF">V1286_002364</name>
</gene>
<dbReference type="PROSITE" id="PS50887">
    <property type="entry name" value="GGDEF"/>
    <property type="match status" value="1"/>
</dbReference>
<evidence type="ECO:0000259" key="2">
    <source>
        <dbReference type="PROSITE" id="PS50112"/>
    </source>
</evidence>
<reference evidence="5 6" key="1">
    <citation type="submission" date="2024-02" db="EMBL/GenBank/DDBJ databases">
        <title>Adaptive strategies in a cosmopolitan and abundant soil bacterium.</title>
        <authorList>
            <person name="Carini P."/>
        </authorList>
    </citation>
    <scope>NUCLEOTIDE SEQUENCE [LARGE SCALE GENOMIC DNA]</scope>
    <source>
        <strain evidence="5 6">AZCC 1608</strain>
    </source>
</reference>
<dbReference type="SMART" id="SM00052">
    <property type="entry name" value="EAL"/>
    <property type="match status" value="1"/>
</dbReference>
<dbReference type="CDD" id="cd01948">
    <property type="entry name" value="EAL"/>
    <property type="match status" value="1"/>
</dbReference>
<organism evidence="5 6">
    <name type="scientific">Bradyrhizobium algeriense</name>
    <dbReference type="NCBI Taxonomy" id="634784"/>
    <lineage>
        <taxon>Bacteria</taxon>
        <taxon>Pseudomonadati</taxon>
        <taxon>Pseudomonadota</taxon>
        <taxon>Alphaproteobacteria</taxon>
        <taxon>Hyphomicrobiales</taxon>
        <taxon>Nitrobacteraceae</taxon>
        <taxon>Bradyrhizobium</taxon>
    </lineage>
</organism>
<dbReference type="SUPFAM" id="SSF55785">
    <property type="entry name" value="PYP-like sensor domain (PAS domain)"/>
    <property type="match status" value="1"/>
</dbReference>
<dbReference type="SUPFAM" id="SSF55073">
    <property type="entry name" value="Nucleotide cyclase"/>
    <property type="match status" value="1"/>
</dbReference>
<feature type="domain" description="GGDEF" evidence="4">
    <location>
        <begin position="507"/>
        <end position="640"/>
    </location>
</feature>
<dbReference type="Gene3D" id="3.30.450.20">
    <property type="entry name" value="PAS domain"/>
    <property type="match status" value="3"/>
</dbReference>
<proteinExistence type="predicted"/>
<dbReference type="Pfam" id="PF12860">
    <property type="entry name" value="PAS_7"/>
    <property type="match status" value="1"/>
</dbReference>
<evidence type="ECO:0000259" key="3">
    <source>
        <dbReference type="PROSITE" id="PS50883"/>
    </source>
</evidence>
<evidence type="ECO:0000313" key="6">
    <source>
        <dbReference type="Proteomes" id="UP001364224"/>
    </source>
</evidence>
<dbReference type="InterPro" id="IPR035965">
    <property type="entry name" value="PAS-like_dom_sf"/>
</dbReference>
<dbReference type="PROSITE" id="PS50883">
    <property type="entry name" value="EAL"/>
    <property type="match status" value="1"/>
</dbReference>
<name>A0ABU8B8G6_9BRAD</name>
<feature type="transmembrane region" description="Helical" evidence="1">
    <location>
        <begin position="29"/>
        <end position="52"/>
    </location>
</feature>
<dbReference type="Pfam" id="PF00990">
    <property type="entry name" value="GGDEF"/>
    <property type="match status" value="1"/>
</dbReference>
<dbReference type="SUPFAM" id="SSF141868">
    <property type="entry name" value="EAL domain-like"/>
    <property type="match status" value="1"/>
</dbReference>
<feature type="domain" description="PAS" evidence="2">
    <location>
        <begin position="353"/>
        <end position="393"/>
    </location>
</feature>
<dbReference type="NCBIfam" id="TIGR00254">
    <property type="entry name" value="GGDEF"/>
    <property type="match status" value="1"/>
</dbReference>
<dbReference type="InterPro" id="IPR029787">
    <property type="entry name" value="Nucleotide_cyclase"/>
</dbReference>